<evidence type="ECO:0000313" key="7">
    <source>
        <dbReference type="EMBL" id="ABO98058.1"/>
    </source>
</evidence>
<keyword evidence="3 6" id="KW-0812">Transmembrane</keyword>
<accession>A4S2K1</accession>
<feature type="transmembrane region" description="Helical" evidence="6">
    <location>
        <begin position="414"/>
        <end position="432"/>
    </location>
</feature>
<proteinExistence type="inferred from homology"/>
<reference evidence="7 8" key="1">
    <citation type="journal article" date="2007" name="Proc. Natl. Acad. Sci. U.S.A.">
        <title>The tiny eukaryote Ostreococcus provides genomic insights into the paradox of plankton speciation.</title>
        <authorList>
            <person name="Palenik B."/>
            <person name="Grimwood J."/>
            <person name="Aerts A."/>
            <person name="Rouze P."/>
            <person name="Salamov A."/>
            <person name="Putnam N."/>
            <person name="Dupont C."/>
            <person name="Jorgensen R."/>
            <person name="Derelle E."/>
            <person name="Rombauts S."/>
            <person name="Zhou K."/>
            <person name="Otillar R."/>
            <person name="Merchant S.S."/>
            <person name="Podell S."/>
            <person name="Gaasterland T."/>
            <person name="Napoli C."/>
            <person name="Gendler K."/>
            <person name="Manuell A."/>
            <person name="Tai V."/>
            <person name="Vallon O."/>
            <person name="Piganeau G."/>
            <person name="Jancek S."/>
            <person name="Heijde M."/>
            <person name="Jabbari K."/>
            <person name="Bowler C."/>
            <person name="Lohr M."/>
            <person name="Robbens S."/>
            <person name="Werner G."/>
            <person name="Dubchak I."/>
            <person name="Pazour G.J."/>
            <person name="Ren Q."/>
            <person name="Paulsen I."/>
            <person name="Delwiche C."/>
            <person name="Schmutz J."/>
            <person name="Rokhsar D."/>
            <person name="Van de Peer Y."/>
            <person name="Moreau H."/>
            <person name="Grigoriev I.V."/>
        </authorList>
    </citation>
    <scope>NUCLEOTIDE SEQUENCE [LARGE SCALE GENOMIC DNA]</scope>
    <source>
        <strain evidence="7 8">CCE9901</strain>
    </source>
</reference>
<dbReference type="Proteomes" id="UP000001568">
    <property type="component" value="Chromosome 9"/>
</dbReference>
<evidence type="ECO:0000256" key="6">
    <source>
        <dbReference type="SAM" id="Phobius"/>
    </source>
</evidence>
<name>A4S2K1_OSTLU</name>
<feature type="transmembrane region" description="Helical" evidence="6">
    <location>
        <begin position="331"/>
        <end position="350"/>
    </location>
</feature>
<dbReference type="AlphaFoldDB" id="A4S2K1"/>
<dbReference type="GO" id="GO:0012505">
    <property type="term" value="C:endomembrane system"/>
    <property type="evidence" value="ECO:0007669"/>
    <property type="project" value="TreeGrafter"/>
</dbReference>
<dbReference type="eggNOG" id="KOG2489">
    <property type="taxonomic scope" value="Eukaryota"/>
</dbReference>
<dbReference type="InterPro" id="IPR008429">
    <property type="entry name" value="CLPTM1"/>
</dbReference>
<evidence type="ECO:0000256" key="2">
    <source>
        <dbReference type="ARBA" id="ARBA00009310"/>
    </source>
</evidence>
<dbReference type="PANTHER" id="PTHR21347">
    <property type="entry name" value="CLEFT LIP AND PALATE ASSOCIATED TRANSMEMBRANE PROTEIN-RELATED"/>
    <property type="match status" value="1"/>
</dbReference>
<comment type="similarity">
    <text evidence="2">Belongs to the CLPTM1 family.</text>
</comment>
<sequence>MYGFAVRLTRSLTTVSAPKAFQDVATTTTTTTAYADVCRNLWRRDEVVDVRVHALAEDYEASSVNFHAETPLWGTTAPLASATRDVELDLGVALVDAVARNVSVKLHAIVSRLGASLDPADEGYDDGDVLRVSFDATIWRRRRVARRRKLLGEDSARAEPREDGTEGLEDGMEYYQAYYKPNATLTVVDDFAAYRGATIPDILARRMRFSDERRSGYYPTVYFNEFWIIKSHLRELNETSAREMKINLNLETISQFRWQMEESMEQTWSTQRAFGAAGEHDADNMKRVFLEGNPTLLAVTTVVSLLHTIFDFFAFKHDVQFWRNRKSLEGLSARSVLLNAFCQLVIFLYLCDNETSWMILISSGLGVVIEFWKVTRAMDVSVDRDGRFPRLRVADKASALKSDTARHDADAMRYLSYALYPLVGVYAVYSLRTHEHKGWWSFVLSTLVGAVYTFGFISMTPQLYVNYKLKSVAAMPWKQMGYKFLNTIIDDLFAFVIKMPTLHRISVFRDDVIFLLFLYQRRVYRVDETRANEFGYVADAGAEDESKKDDATENESKKER</sequence>
<keyword evidence="8" id="KW-1185">Reference proteome</keyword>
<dbReference type="OrthoDB" id="378564at2759"/>
<evidence type="ECO:0000313" key="8">
    <source>
        <dbReference type="Proteomes" id="UP000001568"/>
    </source>
</evidence>
<dbReference type="OMA" id="KWRIAGY"/>
<gene>
    <name evidence="7" type="ORF">OSTLU_33480</name>
</gene>
<keyword evidence="4 6" id="KW-1133">Transmembrane helix</keyword>
<evidence type="ECO:0000256" key="5">
    <source>
        <dbReference type="ARBA" id="ARBA00023136"/>
    </source>
</evidence>
<dbReference type="PANTHER" id="PTHR21347:SF0">
    <property type="entry name" value="LIPID SCRAMBLASE CLPTM1L"/>
    <property type="match status" value="1"/>
</dbReference>
<dbReference type="EMBL" id="CP000589">
    <property type="protein sequence ID" value="ABO98058.1"/>
    <property type="molecule type" value="Genomic_DNA"/>
</dbReference>
<evidence type="ECO:0000256" key="1">
    <source>
        <dbReference type="ARBA" id="ARBA00004141"/>
    </source>
</evidence>
<dbReference type="HOGENOM" id="CLU_019907_3_1_1"/>
<evidence type="ECO:0000256" key="4">
    <source>
        <dbReference type="ARBA" id="ARBA00022989"/>
    </source>
</evidence>
<dbReference type="Gramene" id="ABO98058">
    <property type="protein sequence ID" value="ABO98058"/>
    <property type="gene ID" value="OSTLU_33480"/>
</dbReference>
<dbReference type="GeneID" id="5003662"/>
<organism evidence="7 8">
    <name type="scientific">Ostreococcus lucimarinus (strain CCE9901)</name>
    <dbReference type="NCBI Taxonomy" id="436017"/>
    <lineage>
        <taxon>Eukaryota</taxon>
        <taxon>Viridiplantae</taxon>
        <taxon>Chlorophyta</taxon>
        <taxon>Mamiellophyceae</taxon>
        <taxon>Mamiellales</taxon>
        <taxon>Bathycoccaceae</taxon>
        <taxon>Ostreococcus</taxon>
    </lineage>
</organism>
<dbReference type="KEGG" id="olu:OSTLU_33480"/>
<comment type="subcellular location">
    <subcellularLocation>
        <location evidence="1">Membrane</location>
        <topology evidence="1">Multi-pass membrane protein</topology>
    </subcellularLocation>
</comment>
<keyword evidence="5 6" id="KW-0472">Membrane</keyword>
<protein>
    <submittedName>
        <fullName evidence="7">Uncharacterized protein</fullName>
    </submittedName>
</protein>
<feature type="transmembrane region" description="Helical" evidence="6">
    <location>
        <begin position="438"/>
        <end position="460"/>
    </location>
</feature>
<dbReference type="Pfam" id="PF05602">
    <property type="entry name" value="CLPTM1"/>
    <property type="match status" value="1"/>
</dbReference>
<feature type="transmembrane region" description="Helical" evidence="6">
    <location>
        <begin position="356"/>
        <end position="374"/>
    </location>
</feature>
<dbReference type="GO" id="GO:0016020">
    <property type="term" value="C:membrane"/>
    <property type="evidence" value="ECO:0007669"/>
    <property type="project" value="UniProtKB-SubCell"/>
</dbReference>
<dbReference type="RefSeq" id="XP_001419765.1">
    <property type="nucleotide sequence ID" value="XM_001419728.1"/>
</dbReference>
<evidence type="ECO:0000256" key="3">
    <source>
        <dbReference type="ARBA" id="ARBA00022692"/>
    </source>
</evidence>
<feature type="transmembrane region" description="Helical" evidence="6">
    <location>
        <begin position="295"/>
        <end position="315"/>
    </location>
</feature>